<dbReference type="InterPro" id="IPR002372">
    <property type="entry name" value="PQQ_rpt_dom"/>
</dbReference>
<dbReference type="PROSITE" id="PS51257">
    <property type="entry name" value="PROKAR_LIPOPROTEIN"/>
    <property type="match status" value="1"/>
</dbReference>
<dbReference type="Gene3D" id="2.130.10.10">
    <property type="entry name" value="YVTN repeat-like/Quinoprotein amine dehydrogenase"/>
    <property type="match status" value="1"/>
</dbReference>
<gene>
    <name evidence="4" type="ORF">Rhe02_22430</name>
</gene>
<dbReference type="InterPro" id="IPR011047">
    <property type="entry name" value="Quinoprotein_ADH-like_sf"/>
</dbReference>
<sequence>MWRLERIVLAAVTGLAVAACNTPNSPGTAPTPTASTPQPTASPAKPAVPDPALAFDRDGVALGEPADGQFAVYGDTAYYLRDDPSATDIPSLVAADLNAGRPRWSKPIATDSMTDRWGPLRVAVLDGKPRLFISYLARLKGTGTQGDRELLRVIALEAADGTRLWTVDLDDDKMPAGAATRFSIFSPPSIVAATNDHVVLAIDNSAIVLDAKTGAQRWGAADFRPAALDGTTVVGTATSTAGRKVSGRAAADGKEAWSNADPFDRIDPLGAGLVTVAGSTSTRLLETKTGTVKATMPNSHTCVHDTEALIVCWNYTQHVTAIDATNGKALWELPDKSADRIMPTVVSVRRGMIYATAGGNGPVILDARTGKDKVTSVAIAPTMVIPGYGLVLSARGGLFAHRATG</sequence>
<evidence type="ECO:0000313" key="4">
    <source>
        <dbReference type="EMBL" id="GIH04176.1"/>
    </source>
</evidence>
<organism evidence="4 5">
    <name type="scientific">Rhizocola hellebori</name>
    <dbReference type="NCBI Taxonomy" id="1392758"/>
    <lineage>
        <taxon>Bacteria</taxon>
        <taxon>Bacillati</taxon>
        <taxon>Actinomycetota</taxon>
        <taxon>Actinomycetes</taxon>
        <taxon>Micromonosporales</taxon>
        <taxon>Micromonosporaceae</taxon>
        <taxon>Rhizocola</taxon>
    </lineage>
</organism>
<keyword evidence="2" id="KW-0732">Signal</keyword>
<accession>A0A8J3Q6F5</accession>
<dbReference type="Pfam" id="PF13360">
    <property type="entry name" value="PQQ_2"/>
    <property type="match status" value="1"/>
</dbReference>
<dbReference type="AlphaFoldDB" id="A0A8J3Q6F5"/>
<comment type="caution">
    <text evidence="4">The sequence shown here is derived from an EMBL/GenBank/DDBJ whole genome shotgun (WGS) entry which is preliminary data.</text>
</comment>
<feature type="chain" id="PRO_5039402473" description="Pyrrolo-quinoline quinone repeat domain-containing protein" evidence="2">
    <location>
        <begin position="19"/>
        <end position="405"/>
    </location>
</feature>
<feature type="signal peptide" evidence="2">
    <location>
        <begin position="1"/>
        <end position="18"/>
    </location>
</feature>
<dbReference type="Proteomes" id="UP000612899">
    <property type="component" value="Unassembled WGS sequence"/>
</dbReference>
<dbReference type="PANTHER" id="PTHR34512">
    <property type="entry name" value="CELL SURFACE PROTEIN"/>
    <property type="match status" value="1"/>
</dbReference>
<dbReference type="RefSeq" id="WP_203908067.1">
    <property type="nucleotide sequence ID" value="NZ_BONY01000011.1"/>
</dbReference>
<evidence type="ECO:0000256" key="1">
    <source>
        <dbReference type="SAM" id="MobiDB-lite"/>
    </source>
</evidence>
<name>A0A8J3Q6F5_9ACTN</name>
<reference evidence="4" key="1">
    <citation type="submission" date="2021-01" db="EMBL/GenBank/DDBJ databases">
        <title>Whole genome shotgun sequence of Rhizocola hellebori NBRC 109834.</title>
        <authorList>
            <person name="Komaki H."/>
            <person name="Tamura T."/>
        </authorList>
    </citation>
    <scope>NUCLEOTIDE SEQUENCE</scope>
    <source>
        <strain evidence="4">NBRC 109834</strain>
    </source>
</reference>
<proteinExistence type="predicted"/>
<protein>
    <recommendedName>
        <fullName evidence="3">Pyrrolo-quinoline quinone repeat domain-containing protein</fullName>
    </recommendedName>
</protein>
<dbReference type="EMBL" id="BONY01000011">
    <property type="protein sequence ID" value="GIH04176.1"/>
    <property type="molecule type" value="Genomic_DNA"/>
</dbReference>
<keyword evidence="5" id="KW-1185">Reference proteome</keyword>
<evidence type="ECO:0000259" key="3">
    <source>
        <dbReference type="Pfam" id="PF13360"/>
    </source>
</evidence>
<evidence type="ECO:0000256" key="2">
    <source>
        <dbReference type="SAM" id="SignalP"/>
    </source>
</evidence>
<dbReference type="InterPro" id="IPR015943">
    <property type="entry name" value="WD40/YVTN_repeat-like_dom_sf"/>
</dbReference>
<dbReference type="PANTHER" id="PTHR34512:SF30">
    <property type="entry name" value="OUTER MEMBRANE PROTEIN ASSEMBLY FACTOR BAMB"/>
    <property type="match status" value="1"/>
</dbReference>
<feature type="domain" description="Pyrrolo-quinoline quinone repeat" evidence="3">
    <location>
        <begin position="152"/>
        <end position="261"/>
    </location>
</feature>
<dbReference type="SUPFAM" id="SSF50998">
    <property type="entry name" value="Quinoprotein alcohol dehydrogenase-like"/>
    <property type="match status" value="1"/>
</dbReference>
<evidence type="ECO:0000313" key="5">
    <source>
        <dbReference type="Proteomes" id="UP000612899"/>
    </source>
</evidence>
<feature type="compositionally biased region" description="Low complexity" evidence="1">
    <location>
        <begin position="23"/>
        <end position="47"/>
    </location>
</feature>
<feature type="region of interest" description="Disordered" evidence="1">
    <location>
        <begin position="23"/>
        <end position="50"/>
    </location>
</feature>